<dbReference type="Proteomes" id="UP000653454">
    <property type="component" value="Unassembled WGS sequence"/>
</dbReference>
<evidence type="ECO:0000313" key="3">
    <source>
        <dbReference type="Proteomes" id="UP000653454"/>
    </source>
</evidence>
<accession>A0A8S4G420</accession>
<feature type="compositionally biased region" description="Basic and acidic residues" evidence="1">
    <location>
        <begin position="16"/>
        <end position="29"/>
    </location>
</feature>
<sequence length="87" mass="10037">MLSITKFTAVLLESARTSEARNRSRRDPWSSESVPRRPRRRRHVAHREAFANRMRLKLETKCPYDVLERGADSDASPWSSPSQSPLS</sequence>
<reference evidence="2" key="1">
    <citation type="submission" date="2020-11" db="EMBL/GenBank/DDBJ databases">
        <authorList>
            <person name="Whiteford S."/>
        </authorList>
    </citation>
    <scope>NUCLEOTIDE SEQUENCE</scope>
</reference>
<keyword evidence="3" id="KW-1185">Reference proteome</keyword>
<name>A0A8S4G420_PLUXY</name>
<feature type="region of interest" description="Disordered" evidence="1">
    <location>
        <begin position="15"/>
        <end position="46"/>
    </location>
</feature>
<evidence type="ECO:0000313" key="2">
    <source>
        <dbReference type="EMBL" id="CAG9135875.1"/>
    </source>
</evidence>
<gene>
    <name evidence="2" type="ORF">PLXY2_LOCUS14145</name>
</gene>
<feature type="compositionally biased region" description="Basic residues" evidence="1">
    <location>
        <begin position="36"/>
        <end position="45"/>
    </location>
</feature>
<dbReference type="EMBL" id="CAJHNJ030000117">
    <property type="protein sequence ID" value="CAG9135875.1"/>
    <property type="molecule type" value="Genomic_DNA"/>
</dbReference>
<organism evidence="2 3">
    <name type="scientific">Plutella xylostella</name>
    <name type="common">Diamondback moth</name>
    <name type="synonym">Plutella maculipennis</name>
    <dbReference type="NCBI Taxonomy" id="51655"/>
    <lineage>
        <taxon>Eukaryota</taxon>
        <taxon>Metazoa</taxon>
        <taxon>Ecdysozoa</taxon>
        <taxon>Arthropoda</taxon>
        <taxon>Hexapoda</taxon>
        <taxon>Insecta</taxon>
        <taxon>Pterygota</taxon>
        <taxon>Neoptera</taxon>
        <taxon>Endopterygota</taxon>
        <taxon>Lepidoptera</taxon>
        <taxon>Glossata</taxon>
        <taxon>Ditrysia</taxon>
        <taxon>Yponomeutoidea</taxon>
        <taxon>Plutellidae</taxon>
        <taxon>Plutella</taxon>
    </lineage>
</organism>
<protein>
    <submittedName>
        <fullName evidence="2">(diamondback moth) hypothetical protein</fullName>
    </submittedName>
</protein>
<comment type="caution">
    <text evidence="2">The sequence shown here is derived from an EMBL/GenBank/DDBJ whole genome shotgun (WGS) entry which is preliminary data.</text>
</comment>
<dbReference type="AlphaFoldDB" id="A0A8S4G420"/>
<evidence type="ECO:0000256" key="1">
    <source>
        <dbReference type="SAM" id="MobiDB-lite"/>
    </source>
</evidence>
<proteinExistence type="predicted"/>